<proteinExistence type="predicted"/>
<keyword evidence="3" id="KW-1185">Reference proteome</keyword>
<dbReference type="AlphaFoldDB" id="A0A1H7U8U2"/>
<dbReference type="RefSeq" id="WP_139202291.1">
    <property type="nucleotide sequence ID" value="NZ_FOAF01000005.1"/>
</dbReference>
<feature type="transmembrane region" description="Helical" evidence="1">
    <location>
        <begin position="27"/>
        <end position="45"/>
    </location>
</feature>
<reference evidence="3" key="1">
    <citation type="submission" date="2016-10" db="EMBL/GenBank/DDBJ databases">
        <authorList>
            <person name="Varghese N."/>
            <person name="Submissions S."/>
        </authorList>
    </citation>
    <scope>NUCLEOTIDE SEQUENCE [LARGE SCALE GENOMIC DNA]</scope>
    <source>
        <strain evidence="3">DSM 18733</strain>
    </source>
</reference>
<gene>
    <name evidence="2" type="ORF">SAMN05661044_03762</name>
</gene>
<dbReference type="NCBIfam" id="NF033488">
    <property type="entry name" value="lmo0937_fam_TM"/>
    <property type="match status" value="1"/>
</dbReference>
<dbReference type="Pfam" id="PF18919">
    <property type="entry name" value="DUF5670"/>
    <property type="match status" value="1"/>
</dbReference>
<protein>
    <recommendedName>
        <fullName evidence="4">Lmo0937 family membrane protein</fullName>
    </recommendedName>
</protein>
<evidence type="ECO:0000313" key="3">
    <source>
        <dbReference type="Proteomes" id="UP000199421"/>
    </source>
</evidence>
<keyword evidence="1" id="KW-0472">Membrane</keyword>
<dbReference type="STRING" id="407022.SAMN05661044_03762"/>
<dbReference type="InterPro" id="IPR043727">
    <property type="entry name" value="Lmo0937-like"/>
</dbReference>
<evidence type="ECO:0000313" key="2">
    <source>
        <dbReference type="EMBL" id="SEL92697.1"/>
    </source>
</evidence>
<sequence length="52" mass="5723">MRTLFYIIAVILLVGWALGTFVYAVGNLIYILLVLGIVALVLGMAKRNSRNV</sequence>
<evidence type="ECO:0000256" key="1">
    <source>
        <dbReference type="SAM" id="Phobius"/>
    </source>
</evidence>
<organism evidence="2 3">
    <name type="scientific">Olivibacter domesticus</name>
    <name type="common">Pseudosphingobacterium domesticum</name>
    <dbReference type="NCBI Taxonomy" id="407022"/>
    <lineage>
        <taxon>Bacteria</taxon>
        <taxon>Pseudomonadati</taxon>
        <taxon>Bacteroidota</taxon>
        <taxon>Sphingobacteriia</taxon>
        <taxon>Sphingobacteriales</taxon>
        <taxon>Sphingobacteriaceae</taxon>
        <taxon>Olivibacter</taxon>
    </lineage>
</organism>
<keyword evidence="1" id="KW-0812">Transmembrane</keyword>
<accession>A0A1H7U8U2</accession>
<keyword evidence="1" id="KW-1133">Transmembrane helix</keyword>
<dbReference type="Proteomes" id="UP000199421">
    <property type="component" value="Unassembled WGS sequence"/>
</dbReference>
<evidence type="ECO:0008006" key="4">
    <source>
        <dbReference type="Google" id="ProtNLM"/>
    </source>
</evidence>
<dbReference type="EMBL" id="FOAF01000005">
    <property type="protein sequence ID" value="SEL92697.1"/>
    <property type="molecule type" value="Genomic_DNA"/>
</dbReference>
<name>A0A1H7U8U2_OLID1</name>